<dbReference type="Proteomes" id="UP000269692">
    <property type="component" value="Unassembled WGS sequence"/>
</dbReference>
<dbReference type="GO" id="GO:0005524">
    <property type="term" value="F:ATP binding"/>
    <property type="evidence" value="ECO:0007669"/>
    <property type="project" value="InterPro"/>
</dbReference>
<dbReference type="GO" id="GO:0000155">
    <property type="term" value="F:phosphorelay sensor kinase activity"/>
    <property type="evidence" value="ECO:0007669"/>
    <property type="project" value="InterPro"/>
</dbReference>
<comment type="caution">
    <text evidence="2">The sequence shown here is derived from an EMBL/GenBank/DDBJ whole genome shotgun (WGS) entry which is preliminary data.</text>
</comment>
<dbReference type="EMBL" id="RCTF01000018">
    <property type="protein sequence ID" value="RLP74676.1"/>
    <property type="molecule type" value="Genomic_DNA"/>
</dbReference>
<sequence>MSADGADGDTQAATEHGTCVAIGGHGILIIGASGAGKSTLALKLILDAPRALPPAELVADDRVILEAADGSLTARPPPLLAGLIEVRGLGIRRLSHRPQVKLSHVVQLDPLAQLMRMPNEDACLALIRGCALHRIASTTPEQAALLLAAAILTADYQN</sequence>
<dbReference type="SUPFAM" id="SSF53795">
    <property type="entry name" value="PEP carboxykinase-like"/>
    <property type="match status" value="1"/>
</dbReference>
<accession>A0A3L7A2Y3</accession>
<protein>
    <recommendedName>
        <fullName evidence="1">HPr kinase/phosphorylase C-terminal domain-containing protein</fullName>
    </recommendedName>
</protein>
<evidence type="ECO:0000313" key="3">
    <source>
        <dbReference type="Proteomes" id="UP000269692"/>
    </source>
</evidence>
<gene>
    <name evidence="2" type="ORF">D9R14_18555</name>
</gene>
<dbReference type="InterPro" id="IPR011104">
    <property type="entry name" value="Hpr_kin/Pase_C"/>
</dbReference>
<name>A0A3L7A2Y3_9HYPH</name>
<reference evidence="2 3" key="1">
    <citation type="submission" date="2018-10" db="EMBL/GenBank/DDBJ databases">
        <title>Xanthobacter tagetidis genome sequencing and assembly.</title>
        <authorList>
            <person name="Maclea K.S."/>
            <person name="Goen A.E."/>
            <person name="Fatima S.A."/>
        </authorList>
    </citation>
    <scope>NUCLEOTIDE SEQUENCE [LARGE SCALE GENOMIC DNA]</scope>
    <source>
        <strain evidence="2 3">ATCC 700314</strain>
    </source>
</reference>
<feature type="domain" description="HPr kinase/phosphorylase C-terminal" evidence="1">
    <location>
        <begin position="13"/>
        <end position="91"/>
    </location>
</feature>
<proteinExistence type="predicted"/>
<organism evidence="2 3">
    <name type="scientific">Xanthobacter tagetidis</name>
    <dbReference type="NCBI Taxonomy" id="60216"/>
    <lineage>
        <taxon>Bacteria</taxon>
        <taxon>Pseudomonadati</taxon>
        <taxon>Pseudomonadota</taxon>
        <taxon>Alphaproteobacteria</taxon>
        <taxon>Hyphomicrobiales</taxon>
        <taxon>Xanthobacteraceae</taxon>
        <taxon>Xanthobacter</taxon>
    </lineage>
</organism>
<dbReference type="GO" id="GO:0006109">
    <property type="term" value="P:regulation of carbohydrate metabolic process"/>
    <property type="evidence" value="ECO:0007669"/>
    <property type="project" value="InterPro"/>
</dbReference>
<dbReference type="InterPro" id="IPR027417">
    <property type="entry name" value="P-loop_NTPase"/>
</dbReference>
<dbReference type="RefSeq" id="WP_121624837.1">
    <property type="nucleotide sequence ID" value="NZ_JACIIW010000010.1"/>
</dbReference>
<dbReference type="AlphaFoldDB" id="A0A3L7A2Y3"/>
<keyword evidence="3" id="KW-1185">Reference proteome</keyword>
<evidence type="ECO:0000259" key="1">
    <source>
        <dbReference type="Pfam" id="PF07475"/>
    </source>
</evidence>
<dbReference type="Pfam" id="PF07475">
    <property type="entry name" value="Hpr_kinase_C"/>
    <property type="match status" value="1"/>
</dbReference>
<dbReference type="OrthoDB" id="8326226at2"/>
<dbReference type="Gene3D" id="3.40.50.300">
    <property type="entry name" value="P-loop containing nucleotide triphosphate hydrolases"/>
    <property type="match status" value="1"/>
</dbReference>
<evidence type="ECO:0000313" key="2">
    <source>
        <dbReference type="EMBL" id="RLP74676.1"/>
    </source>
</evidence>